<accession>A0A6N7Y003</accession>
<proteinExistence type="predicted"/>
<sequence length="108" mass="12000">MKIDYEKLTEDLIQARLAAEEAAKGEDGGTANLDTMTIKLPRANEKKVIEAVKVAGLYTRGRREWIGPRYFISPPACGQGNSRNRAVEAMAKVMGEAGYEVLVYYQMD</sequence>
<reference evidence="1 2" key="1">
    <citation type="submission" date="2019-09" db="EMBL/GenBank/DDBJ databases">
        <title>In-depth cultivation of the pig gut microbiome towards novel bacterial diversity and tailored functional studies.</title>
        <authorList>
            <person name="Wylensek D."/>
            <person name="Hitch T.C.A."/>
            <person name="Clavel T."/>
        </authorList>
    </citation>
    <scope>NUCLEOTIDE SEQUENCE [LARGE SCALE GENOMIC DNA]</scope>
    <source>
        <strain evidence="1 2">WCA3-693-APC-4?</strain>
    </source>
</reference>
<evidence type="ECO:0000313" key="1">
    <source>
        <dbReference type="EMBL" id="MSU01808.1"/>
    </source>
</evidence>
<name>A0A6N7Y003_9FIRM</name>
<dbReference type="Proteomes" id="UP000469523">
    <property type="component" value="Unassembled WGS sequence"/>
</dbReference>
<dbReference type="EMBL" id="VUNQ01000019">
    <property type="protein sequence ID" value="MSU01808.1"/>
    <property type="molecule type" value="Genomic_DNA"/>
</dbReference>
<protein>
    <submittedName>
        <fullName evidence="1">Uncharacterized protein</fullName>
    </submittedName>
</protein>
<dbReference type="RefSeq" id="WP_154440238.1">
    <property type="nucleotide sequence ID" value="NZ_VUNQ01000019.1"/>
</dbReference>
<evidence type="ECO:0000313" key="2">
    <source>
        <dbReference type="Proteomes" id="UP000469523"/>
    </source>
</evidence>
<comment type="caution">
    <text evidence="1">The sequence shown here is derived from an EMBL/GenBank/DDBJ whole genome shotgun (WGS) entry which is preliminary data.</text>
</comment>
<gene>
    <name evidence="1" type="ORF">FYJ83_10050</name>
</gene>
<dbReference type="AlphaFoldDB" id="A0A6N7Y003"/>
<organism evidence="1 2">
    <name type="scientific">Tissierella pigra</name>
    <dbReference type="NCBI Taxonomy" id="2607614"/>
    <lineage>
        <taxon>Bacteria</taxon>
        <taxon>Bacillati</taxon>
        <taxon>Bacillota</taxon>
        <taxon>Tissierellia</taxon>
        <taxon>Tissierellales</taxon>
        <taxon>Tissierellaceae</taxon>
        <taxon>Tissierella</taxon>
    </lineage>
</organism>
<keyword evidence="2" id="KW-1185">Reference proteome</keyword>